<feature type="region of interest" description="Disordered" evidence="1">
    <location>
        <begin position="597"/>
        <end position="616"/>
    </location>
</feature>
<dbReference type="EMBL" id="VSWD01000007">
    <property type="protein sequence ID" value="KAK3096565.1"/>
    <property type="molecule type" value="Genomic_DNA"/>
</dbReference>
<protein>
    <submittedName>
        <fullName evidence="2">Uncharacterized protein</fullName>
    </submittedName>
</protein>
<gene>
    <name evidence="2" type="ORF">FSP39_001339</name>
</gene>
<feature type="compositionally biased region" description="Low complexity" evidence="1">
    <location>
        <begin position="55"/>
        <end position="73"/>
    </location>
</feature>
<dbReference type="PANTHER" id="PTHR21564">
    <property type="entry name" value="BRAKELESS PROTEIN"/>
    <property type="match status" value="1"/>
</dbReference>
<feature type="compositionally biased region" description="Basic and acidic residues" evidence="1">
    <location>
        <begin position="288"/>
        <end position="304"/>
    </location>
</feature>
<feature type="region of interest" description="Disordered" evidence="1">
    <location>
        <begin position="380"/>
        <end position="583"/>
    </location>
</feature>
<reference evidence="2" key="1">
    <citation type="submission" date="2019-08" db="EMBL/GenBank/DDBJ databases">
        <title>The improved chromosome-level genome for the pearl oyster Pinctada fucata martensii using PacBio sequencing and Hi-C.</title>
        <authorList>
            <person name="Zheng Z."/>
        </authorList>
    </citation>
    <scope>NUCLEOTIDE SEQUENCE</scope>
    <source>
        <strain evidence="2">ZZ-2019</strain>
        <tissue evidence="2">Adductor muscle</tissue>
    </source>
</reference>
<dbReference type="Proteomes" id="UP001186944">
    <property type="component" value="Unassembled WGS sequence"/>
</dbReference>
<dbReference type="PANTHER" id="PTHR21564:SF5">
    <property type="entry name" value="SCRIBBLER, ISOFORM J"/>
    <property type="match status" value="1"/>
</dbReference>
<feature type="region of interest" description="Disordered" evidence="1">
    <location>
        <begin position="1"/>
        <end position="88"/>
    </location>
</feature>
<feature type="region of interest" description="Disordered" evidence="1">
    <location>
        <begin position="679"/>
        <end position="768"/>
    </location>
</feature>
<feature type="region of interest" description="Disordered" evidence="1">
    <location>
        <begin position="140"/>
        <end position="229"/>
    </location>
</feature>
<dbReference type="InterPro" id="IPR040010">
    <property type="entry name" value="ZN608/ZN609"/>
</dbReference>
<feature type="compositionally biased region" description="Polar residues" evidence="1">
    <location>
        <begin position="740"/>
        <end position="759"/>
    </location>
</feature>
<feature type="region of interest" description="Disordered" evidence="1">
    <location>
        <begin position="281"/>
        <end position="311"/>
    </location>
</feature>
<dbReference type="AlphaFoldDB" id="A0AA88Y6W2"/>
<dbReference type="GO" id="GO:0005634">
    <property type="term" value="C:nucleus"/>
    <property type="evidence" value="ECO:0007669"/>
    <property type="project" value="TreeGrafter"/>
</dbReference>
<feature type="compositionally biased region" description="Pro residues" evidence="1">
    <location>
        <begin position="789"/>
        <end position="802"/>
    </location>
</feature>
<feature type="compositionally biased region" description="Basic and acidic residues" evidence="1">
    <location>
        <begin position="206"/>
        <end position="216"/>
    </location>
</feature>
<feature type="region of interest" description="Disordered" evidence="1">
    <location>
        <begin position="781"/>
        <end position="815"/>
    </location>
</feature>
<evidence type="ECO:0000313" key="3">
    <source>
        <dbReference type="Proteomes" id="UP001186944"/>
    </source>
</evidence>
<feature type="compositionally biased region" description="Polar residues" evidence="1">
    <location>
        <begin position="1"/>
        <end position="10"/>
    </location>
</feature>
<accession>A0AA88Y6W2</accession>
<keyword evidence="3" id="KW-1185">Reference proteome</keyword>
<comment type="caution">
    <text evidence="2">The sequence shown here is derived from an EMBL/GenBank/DDBJ whole genome shotgun (WGS) entry which is preliminary data.</text>
</comment>
<feature type="compositionally biased region" description="Basic and acidic residues" evidence="1">
    <location>
        <begin position="498"/>
        <end position="517"/>
    </location>
</feature>
<feature type="compositionally biased region" description="Low complexity" evidence="1">
    <location>
        <begin position="598"/>
        <end position="616"/>
    </location>
</feature>
<evidence type="ECO:0000256" key="1">
    <source>
        <dbReference type="SAM" id="MobiDB-lite"/>
    </source>
</evidence>
<evidence type="ECO:0000313" key="2">
    <source>
        <dbReference type="EMBL" id="KAK3096565.1"/>
    </source>
</evidence>
<feature type="compositionally biased region" description="Polar residues" evidence="1">
    <location>
        <begin position="804"/>
        <end position="815"/>
    </location>
</feature>
<proteinExistence type="predicted"/>
<feature type="compositionally biased region" description="Basic and acidic residues" evidence="1">
    <location>
        <begin position="532"/>
        <end position="583"/>
    </location>
</feature>
<feature type="compositionally biased region" description="Low complexity" evidence="1">
    <location>
        <begin position="394"/>
        <end position="404"/>
    </location>
</feature>
<feature type="compositionally biased region" description="Basic and acidic residues" evidence="1">
    <location>
        <begin position="422"/>
        <end position="455"/>
    </location>
</feature>
<feature type="compositionally biased region" description="Basic and acidic residues" evidence="1">
    <location>
        <begin position="712"/>
        <end position="721"/>
    </location>
</feature>
<sequence>MPTSSTSQLKPIQPKPTKLGDQPAVNPVLLDLNRDKKLKPKKKLKDKEQAVTLPTASVSSSQFSTSNSTFSSTGKKPPVKLDGNKHEPQGVIKVAPIVASKPIESNIQKSEVSPLPRTDTEIKHFGANVGVIAAQVQPMKGIDLSPRPPDQQPSVLKVTPSLHIPSSDSNKNITDDVQSPAYSDISDANDAGSPSPMPRSESPQVKMEESLNKPKESVLPSAHVSGEGQSNFGVYSQYYGQSNYLMSNLPHAHSPSTSGGIQKPPIAAVQGKDRGAVGVVEGKANEAQNRERKEENKEEKKDGSSSKMEGIVPLSHPEYHQLQHQKWVQQQRMYIQTLPHHAQYQYMAAYGPFMDPTYHMHMMSTDPYYRQHFEKMLDEQRRAQDGGPPRNESEAASRPSSRSSMDFSQGQRSSSAGPSGADDSKSFSGRMREEQRRPSDLSISDSRDRSKEKASEINQPPKDSVDKSYLESSDPYKMSHQRIMSEEQQRRIMFQKQKLIEQQKREEQRKAEGDNKVTDFVNKNSASASSSSERRDMKKDVNRPDLIKREVDQKSKSNLEMPESKSAVDEKNRSNLINDKQRALETPKGKVNLINKASSPHTPSSSMPVSTHSPSMGPGSPYATPFMYHSQYMQSPPYSHMQFDPMYRGVNPSMMYAPAGPYLHPTQLGYHVGVEENMDKDKLPMGSTSKVPNESDSKISDSPYIGGASGHKIHELQEKGRPSPRTGSPVAGKGDGGHVTPTSLSGSLDKNRDFSNSPPIQRHVHSHHHTHVVEAAYPVYPYTGMLPGTAPPPPQQPPPPGSSMPHSSFSHQGPK</sequence>
<name>A0AA88Y6W2_PINIB</name>
<dbReference type="GO" id="GO:0006357">
    <property type="term" value="P:regulation of transcription by RNA polymerase II"/>
    <property type="evidence" value="ECO:0007669"/>
    <property type="project" value="TreeGrafter"/>
</dbReference>
<feature type="compositionally biased region" description="Polar residues" evidence="1">
    <location>
        <begin position="164"/>
        <end position="181"/>
    </location>
</feature>
<organism evidence="2 3">
    <name type="scientific">Pinctada imbricata</name>
    <name type="common">Atlantic pearl-oyster</name>
    <name type="synonym">Pinctada martensii</name>
    <dbReference type="NCBI Taxonomy" id="66713"/>
    <lineage>
        <taxon>Eukaryota</taxon>
        <taxon>Metazoa</taxon>
        <taxon>Spiralia</taxon>
        <taxon>Lophotrochozoa</taxon>
        <taxon>Mollusca</taxon>
        <taxon>Bivalvia</taxon>
        <taxon>Autobranchia</taxon>
        <taxon>Pteriomorphia</taxon>
        <taxon>Pterioida</taxon>
        <taxon>Pterioidea</taxon>
        <taxon>Pteriidae</taxon>
        <taxon>Pinctada</taxon>
    </lineage>
</organism>